<dbReference type="PANTHER" id="PTHR46149">
    <property type="entry name" value="MIP08469P"/>
    <property type="match status" value="1"/>
</dbReference>
<reference evidence="12" key="1">
    <citation type="submission" date="2016-04" db="UniProtKB">
        <authorList>
            <consortium name="WormBaseParasite"/>
        </authorList>
    </citation>
    <scope>IDENTIFICATION</scope>
</reference>
<keyword evidence="3" id="KW-0488">Methylation</keyword>
<keyword evidence="6" id="KW-0472">Membrane</keyword>
<dbReference type="InterPro" id="IPR052236">
    <property type="entry name" value="Small_GTPase_RasD"/>
</dbReference>
<feature type="region of interest" description="Disordered" evidence="10">
    <location>
        <begin position="226"/>
        <end position="245"/>
    </location>
</feature>
<feature type="compositionally biased region" description="Acidic residues" evidence="10">
    <location>
        <begin position="236"/>
        <end position="245"/>
    </location>
</feature>
<dbReference type="SUPFAM" id="SSF52540">
    <property type="entry name" value="P-loop containing nucleoside triphosphate hydrolases"/>
    <property type="match status" value="1"/>
</dbReference>
<keyword evidence="7" id="KW-0449">Lipoprotein</keyword>
<evidence type="ECO:0000256" key="2">
    <source>
        <dbReference type="ARBA" id="ARBA00022475"/>
    </source>
</evidence>
<protein>
    <submittedName>
        <fullName evidence="12">GTP-binding protein</fullName>
    </submittedName>
</protein>
<dbReference type="Pfam" id="PF00071">
    <property type="entry name" value="Ras"/>
    <property type="match status" value="1"/>
</dbReference>
<evidence type="ECO:0000256" key="6">
    <source>
        <dbReference type="ARBA" id="ARBA00023136"/>
    </source>
</evidence>
<keyword evidence="11" id="KW-1185">Reference proteome</keyword>
<evidence type="ECO:0000256" key="3">
    <source>
        <dbReference type="ARBA" id="ARBA00022481"/>
    </source>
</evidence>
<organism evidence="11 12">
    <name type="scientific">Syphacia muris</name>
    <dbReference type="NCBI Taxonomy" id="451379"/>
    <lineage>
        <taxon>Eukaryota</taxon>
        <taxon>Metazoa</taxon>
        <taxon>Ecdysozoa</taxon>
        <taxon>Nematoda</taxon>
        <taxon>Chromadorea</taxon>
        <taxon>Rhabditida</taxon>
        <taxon>Spirurina</taxon>
        <taxon>Oxyuridomorpha</taxon>
        <taxon>Oxyuroidea</taxon>
        <taxon>Oxyuridae</taxon>
        <taxon>Syphacia</taxon>
    </lineage>
</organism>
<dbReference type="InterPro" id="IPR001806">
    <property type="entry name" value="Small_GTPase"/>
</dbReference>
<dbReference type="GO" id="GO:0005525">
    <property type="term" value="F:GTP binding"/>
    <property type="evidence" value="ECO:0007669"/>
    <property type="project" value="UniProtKB-KW"/>
</dbReference>
<feature type="compositionally biased region" description="Basic and acidic residues" evidence="10">
    <location>
        <begin position="186"/>
        <end position="196"/>
    </location>
</feature>
<feature type="region of interest" description="Disordered" evidence="10">
    <location>
        <begin position="186"/>
        <end position="213"/>
    </location>
</feature>
<evidence type="ECO:0000256" key="4">
    <source>
        <dbReference type="ARBA" id="ARBA00022741"/>
    </source>
</evidence>
<name>A0A158R5K9_9BILA</name>
<comment type="similarity">
    <text evidence="9">Belongs to the small GTPase superfamily. RasD family.</text>
</comment>
<keyword evidence="5" id="KW-0342">GTP-binding</keyword>
<evidence type="ECO:0000313" key="12">
    <source>
        <dbReference type="WBParaSite" id="SMUV_0000722001-mRNA-1"/>
    </source>
</evidence>
<dbReference type="STRING" id="451379.A0A158R5K9"/>
<sequence>MPDEGHRLVVLGSSKVGKTSIIRQFLNKEFSEKYKETVEDIYSKRIKIRDKVIPLEILDTNFNFPDMRKVAITSASAFLLVFAVDNVQSFKEMSDLWNEICESRTNIRDVPTVVAGNKSDLPTKKIFEATATAWTSRLNANIRYLETSAKTAQNITNVFRTLLEISGLTFLKVLFLNLKLQIKSKKPEKNEEEKGANRGIGSENTLRLGRSKSLIRRTKHLSLKIRKSGDKQLNNNEEDGDCRVS</sequence>
<evidence type="ECO:0000256" key="10">
    <source>
        <dbReference type="SAM" id="MobiDB-lite"/>
    </source>
</evidence>
<dbReference type="SMART" id="SM00173">
    <property type="entry name" value="RAS"/>
    <property type="match status" value="1"/>
</dbReference>
<dbReference type="GO" id="GO:0005886">
    <property type="term" value="C:plasma membrane"/>
    <property type="evidence" value="ECO:0007669"/>
    <property type="project" value="UniProtKB-SubCell"/>
</dbReference>
<keyword evidence="2" id="KW-1003">Cell membrane</keyword>
<dbReference type="GO" id="GO:0003924">
    <property type="term" value="F:GTPase activity"/>
    <property type="evidence" value="ECO:0007669"/>
    <property type="project" value="InterPro"/>
</dbReference>
<evidence type="ECO:0000256" key="8">
    <source>
        <dbReference type="ARBA" id="ARBA00023289"/>
    </source>
</evidence>
<evidence type="ECO:0000313" key="11">
    <source>
        <dbReference type="Proteomes" id="UP000046393"/>
    </source>
</evidence>
<evidence type="ECO:0000256" key="1">
    <source>
        <dbReference type="ARBA" id="ARBA00004193"/>
    </source>
</evidence>
<dbReference type="PANTHER" id="PTHR46149:SF7">
    <property type="entry name" value="GTP-BINDING PROTEIN DI-RAS2"/>
    <property type="match status" value="1"/>
</dbReference>
<dbReference type="SMART" id="SM00175">
    <property type="entry name" value="RAB"/>
    <property type="match status" value="1"/>
</dbReference>
<proteinExistence type="inferred from homology"/>
<dbReference type="InterPro" id="IPR005225">
    <property type="entry name" value="Small_GTP-bd"/>
</dbReference>
<evidence type="ECO:0000256" key="5">
    <source>
        <dbReference type="ARBA" id="ARBA00023134"/>
    </source>
</evidence>
<dbReference type="FunFam" id="3.40.50.300:FF:000475">
    <property type="entry name" value="GTP-binding protein Rhes"/>
    <property type="match status" value="1"/>
</dbReference>
<accession>A0A158R5K9</accession>
<keyword evidence="8" id="KW-0636">Prenylation</keyword>
<dbReference type="SMART" id="SM00174">
    <property type="entry name" value="RHO"/>
    <property type="match status" value="1"/>
</dbReference>
<dbReference type="InterPro" id="IPR027417">
    <property type="entry name" value="P-loop_NTPase"/>
</dbReference>
<dbReference type="Proteomes" id="UP000046393">
    <property type="component" value="Unplaced"/>
</dbReference>
<keyword evidence="4" id="KW-0547">Nucleotide-binding</keyword>
<dbReference type="AlphaFoldDB" id="A0A158R5K9"/>
<dbReference type="PROSITE" id="PS51421">
    <property type="entry name" value="RAS"/>
    <property type="match status" value="1"/>
</dbReference>
<dbReference type="PROSITE" id="PS51419">
    <property type="entry name" value="RAB"/>
    <property type="match status" value="1"/>
</dbReference>
<evidence type="ECO:0000256" key="7">
    <source>
        <dbReference type="ARBA" id="ARBA00023288"/>
    </source>
</evidence>
<dbReference type="Gene3D" id="3.40.50.300">
    <property type="entry name" value="P-loop containing nucleotide triphosphate hydrolases"/>
    <property type="match status" value="1"/>
</dbReference>
<evidence type="ECO:0000256" key="9">
    <source>
        <dbReference type="ARBA" id="ARBA00038061"/>
    </source>
</evidence>
<comment type="subcellular location">
    <subcellularLocation>
        <location evidence="1">Cell membrane</location>
        <topology evidence="1">Lipid-anchor</topology>
    </subcellularLocation>
</comment>
<dbReference type="WBParaSite" id="SMUV_0000722001-mRNA-1">
    <property type="protein sequence ID" value="SMUV_0000722001-mRNA-1"/>
    <property type="gene ID" value="SMUV_0000722001"/>
</dbReference>
<dbReference type="PRINTS" id="PR00449">
    <property type="entry name" value="RASTRNSFRMNG"/>
</dbReference>
<dbReference type="NCBIfam" id="TIGR00231">
    <property type="entry name" value="small_GTP"/>
    <property type="match status" value="1"/>
</dbReference>